<keyword evidence="2" id="KW-1185">Reference proteome</keyword>
<proteinExistence type="predicted"/>
<dbReference type="AlphaFoldDB" id="A0A937CS64"/>
<protein>
    <submittedName>
        <fullName evidence="1">Uncharacterized protein</fullName>
    </submittedName>
</protein>
<name>A0A937CS64_9BURK</name>
<dbReference type="RefSeq" id="WP_201672682.1">
    <property type="nucleotide sequence ID" value="NZ_JAEQNE010000001.1"/>
</dbReference>
<reference evidence="1 2" key="1">
    <citation type="journal article" date="2017" name="Int. J. Syst. Evol. Microbiol.">
        <title>Ramlibacter monticola sp. nov., isolated from forest soil.</title>
        <authorList>
            <person name="Chaudhary D.K."/>
            <person name="Kim J."/>
        </authorList>
    </citation>
    <scope>NUCLEOTIDE SEQUENCE [LARGE SCALE GENOMIC DNA]</scope>
    <source>
        <strain evidence="1 2">KACC 19175</strain>
    </source>
</reference>
<accession>A0A937CS64</accession>
<gene>
    <name evidence="1" type="ORF">JJ685_03020</name>
</gene>
<organism evidence="1 2">
    <name type="scientific">Ramlibacter monticola</name>
    <dbReference type="NCBI Taxonomy" id="1926872"/>
    <lineage>
        <taxon>Bacteria</taxon>
        <taxon>Pseudomonadati</taxon>
        <taxon>Pseudomonadota</taxon>
        <taxon>Betaproteobacteria</taxon>
        <taxon>Burkholderiales</taxon>
        <taxon>Comamonadaceae</taxon>
        <taxon>Ramlibacter</taxon>
    </lineage>
</organism>
<sequence>MHLLEKWLEEDGWDLLGAAWEAEGEVVALPVGALELTDSRVRDDLDLEGAASITDTMRIQCGRSQLSPEFDEGHGVCVFPFLMRDRHGQSAVLGCTALLMGQAGTYAEWHGLFRTVHDFRDRLRGQGYWLNDEDDLLDGALLAHWERPKKVRDSIKKGPSGKRSGS</sequence>
<evidence type="ECO:0000313" key="2">
    <source>
        <dbReference type="Proteomes" id="UP000599109"/>
    </source>
</evidence>
<comment type="caution">
    <text evidence="1">The sequence shown here is derived from an EMBL/GenBank/DDBJ whole genome shotgun (WGS) entry which is preliminary data.</text>
</comment>
<dbReference type="Proteomes" id="UP000599109">
    <property type="component" value="Unassembled WGS sequence"/>
</dbReference>
<evidence type="ECO:0000313" key="1">
    <source>
        <dbReference type="EMBL" id="MBL0390108.1"/>
    </source>
</evidence>
<dbReference type="EMBL" id="JAEQNE010000001">
    <property type="protein sequence ID" value="MBL0390108.1"/>
    <property type="molecule type" value="Genomic_DNA"/>
</dbReference>